<evidence type="ECO:0000256" key="5">
    <source>
        <dbReference type="ARBA" id="ARBA00023136"/>
    </source>
</evidence>
<evidence type="ECO:0000313" key="9">
    <source>
        <dbReference type="Proteomes" id="UP001056426"/>
    </source>
</evidence>
<dbReference type="GO" id="GO:0005886">
    <property type="term" value="C:plasma membrane"/>
    <property type="evidence" value="ECO:0007669"/>
    <property type="project" value="UniProtKB-SubCell"/>
</dbReference>
<dbReference type="InterPro" id="IPR011577">
    <property type="entry name" value="Cyt_b561_bac/Ni-Hgenase"/>
</dbReference>
<accession>A0A9J6ZN34</accession>
<proteinExistence type="predicted"/>
<evidence type="ECO:0000256" key="4">
    <source>
        <dbReference type="ARBA" id="ARBA00022989"/>
    </source>
</evidence>
<evidence type="ECO:0000256" key="2">
    <source>
        <dbReference type="ARBA" id="ARBA00022475"/>
    </source>
</evidence>
<dbReference type="SUPFAM" id="SSF81342">
    <property type="entry name" value="Transmembrane di-heme cytochromes"/>
    <property type="match status" value="1"/>
</dbReference>
<dbReference type="Pfam" id="PF01292">
    <property type="entry name" value="Ni_hydr_CYTB"/>
    <property type="match status" value="1"/>
</dbReference>
<evidence type="ECO:0000313" key="8">
    <source>
        <dbReference type="EMBL" id="URW79113.1"/>
    </source>
</evidence>
<keyword evidence="3 6" id="KW-0812">Transmembrane</keyword>
<evidence type="ECO:0000256" key="3">
    <source>
        <dbReference type="ARBA" id="ARBA00022692"/>
    </source>
</evidence>
<protein>
    <submittedName>
        <fullName evidence="8">Cytochrome b/b6 domain-containing protein</fullName>
    </submittedName>
</protein>
<evidence type="ECO:0000259" key="7">
    <source>
        <dbReference type="Pfam" id="PF01292"/>
    </source>
</evidence>
<keyword evidence="2" id="KW-1003">Cell membrane</keyword>
<keyword evidence="9" id="KW-1185">Reference proteome</keyword>
<feature type="transmembrane region" description="Helical" evidence="6">
    <location>
        <begin position="73"/>
        <end position="94"/>
    </location>
</feature>
<keyword evidence="4 6" id="KW-1133">Transmembrane helix</keyword>
<dbReference type="GO" id="GO:0009055">
    <property type="term" value="F:electron transfer activity"/>
    <property type="evidence" value="ECO:0007669"/>
    <property type="project" value="InterPro"/>
</dbReference>
<dbReference type="KEGG" id="alkq:M9189_09640"/>
<dbReference type="GO" id="GO:0022904">
    <property type="term" value="P:respiratory electron transport chain"/>
    <property type="evidence" value="ECO:0007669"/>
    <property type="project" value="InterPro"/>
</dbReference>
<dbReference type="Gene3D" id="1.20.950.20">
    <property type="entry name" value="Transmembrane di-heme cytochromes, Chain C"/>
    <property type="match status" value="1"/>
</dbReference>
<dbReference type="AlphaFoldDB" id="A0A9J6ZN34"/>
<evidence type="ECO:0000256" key="1">
    <source>
        <dbReference type="ARBA" id="ARBA00004651"/>
    </source>
</evidence>
<dbReference type="Proteomes" id="UP001056426">
    <property type="component" value="Chromosome"/>
</dbReference>
<evidence type="ECO:0000256" key="6">
    <source>
        <dbReference type="SAM" id="Phobius"/>
    </source>
</evidence>
<reference evidence="8" key="1">
    <citation type="submission" date="2022-05" db="EMBL/GenBank/DDBJ databases">
        <authorList>
            <person name="Sun X."/>
        </authorList>
    </citation>
    <scope>NUCLEOTIDE SEQUENCE</scope>
    <source>
        <strain evidence="8">Ai-910</strain>
    </source>
</reference>
<feature type="transmembrane region" description="Helical" evidence="6">
    <location>
        <begin position="12"/>
        <end position="29"/>
    </location>
</feature>
<feature type="domain" description="Cytochrome b561 bacterial/Ni-hydrogenase" evidence="7">
    <location>
        <begin position="5"/>
        <end position="186"/>
    </location>
</feature>
<gene>
    <name evidence="8" type="ORF">M9189_09640</name>
</gene>
<feature type="transmembrane region" description="Helical" evidence="6">
    <location>
        <begin position="115"/>
        <end position="134"/>
    </location>
</feature>
<dbReference type="InterPro" id="IPR016174">
    <property type="entry name" value="Di-haem_cyt_TM"/>
</dbReference>
<comment type="subcellular location">
    <subcellularLocation>
        <location evidence="1">Cell membrane</location>
        <topology evidence="1">Multi-pass membrane protein</topology>
    </subcellularLocation>
</comment>
<feature type="transmembrane region" description="Helical" evidence="6">
    <location>
        <begin position="154"/>
        <end position="173"/>
    </location>
</feature>
<sequence length="189" mass="22164">MEQSYSRIYRILHWTIAITFILIIITIFLRNTWLSKDNLAGIVENYFKDTDRPLSKDQSIALAKQIRAPMWQWHIYLGYVLIGLFWSRFIFTVLRKIRIQNPFNKTLSTKEKFQKWSFVVFYICVAISLFTGIFMENGPKEFKGLLKEIHVLSLYYLIPYIALHIGGILMAEFTNPKGIVSRMINGGSK</sequence>
<dbReference type="RefSeq" id="WP_250722738.1">
    <property type="nucleotide sequence ID" value="NZ_CP098400.1"/>
</dbReference>
<keyword evidence="5 6" id="KW-0472">Membrane</keyword>
<dbReference type="EMBL" id="CP098400">
    <property type="protein sequence ID" value="URW79113.1"/>
    <property type="molecule type" value="Genomic_DNA"/>
</dbReference>
<organism evidence="8 9">
    <name type="scientific">Xiashengella succiniciproducens</name>
    <dbReference type="NCBI Taxonomy" id="2949635"/>
    <lineage>
        <taxon>Bacteria</taxon>
        <taxon>Pseudomonadati</taxon>
        <taxon>Bacteroidota</taxon>
        <taxon>Bacteroidia</taxon>
        <taxon>Marinilabiliales</taxon>
        <taxon>Marinilabiliaceae</taxon>
        <taxon>Xiashengella</taxon>
    </lineage>
</organism>
<reference evidence="8" key="2">
    <citation type="submission" date="2022-06" db="EMBL/GenBank/DDBJ databases">
        <title>Xiashengella guii gen. nov. sp. nov., a bacterium isolated form anaerobic digestion tank.</title>
        <authorList>
            <person name="Huang H."/>
        </authorList>
    </citation>
    <scope>NUCLEOTIDE SEQUENCE</scope>
    <source>
        <strain evidence="8">Ai-910</strain>
    </source>
</reference>
<name>A0A9J6ZN34_9BACT</name>